<dbReference type="InterPro" id="IPR055530">
    <property type="entry name" value="DUF7104"/>
</dbReference>
<comment type="caution">
    <text evidence="1">The sequence shown here is derived from an EMBL/GenBank/DDBJ whole genome shotgun (WGS) entry which is preliminary data.</text>
</comment>
<dbReference type="SUPFAM" id="SSF48403">
    <property type="entry name" value="Ankyrin repeat"/>
    <property type="match status" value="1"/>
</dbReference>
<protein>
    <submittedName>
        <fullName evidence="1">Uncharacterized protein</fullName>
    </submittedName>
</protein>
<accession>A0A3D8QYX0</accession>
<dbReference type="Gene3D" id="1.20.5.340">
    <property type="match status" value="1"/>
</dbReference>
<organism evidence="1 2">
    <name type="scientific">Coleophoma crateriformis</name>
    <dbReference type="NCBI Taxonomy" id="565419"/>
    <lineage>
        <taxon>Eukaryota</taxon>
        <taxon>Fungi</taxon>
        <taxon>Dikarya</taxon>
        <taxon>Ascomycota</taxon>
        <taxon>Pezizomycotina</taxon>
        <taxon>Leotiomycetes</taxon>
        <taxon>Helotiales</taxon>
        <taxon>Dermateaceae</taxon>
        <taxon>Coleophoma</taxon>
    </lineage>
</organism>
<dbReference type="Pfam" id="PF23397">
    <property type="entry name" value="DUF7104"/>
    <property type="match status" value="3"/>
</dbReference>
<evidence type="ECO:0000313" key="2">
    <source>
        <dbReference type="Proteomes" id="UP000256328"/>
    </source>
</evidence>
<gene>
    <name evidence="1" type="ORF">BP5796_09751</name>
</gene>
<dbReference type="OrthoDB" id="7464126at2759"/>
<evidence type="ECO:0000313" key="1">
    <source>
        <dbReference type="EMBL" id="RDW67002.1"/>
    </source>
</evidence>
<keyword evidence="2" id="KW-1185">Reference proteome</keyword>
<dbReference type="InterPro" id="IPR036770">
    <property type="entry name" value="Ankyrin_rpt-contain_sf"/>
</dbReference>
<reference evidence="1 2" key="1">
    <citation type="journal article" date="2018" name="IMA Fungus">
        <title>IMA Genome-F 9: Draft genome sequence of Annulohypoxylon stygium, Aspergillus mulundensis, Berkeleyomyces basicola (syn. Thielaviopsis basicola), Ceratocystis smalleyi, two Cercospora beticola strains, Coleophoma cylindrospora, Fusarium fracticaudum, Phialophora cf. hyalina, and Morchella septimelata.</title>
        <authorList>
            <person name="Wingfield B.D."/>
            <person name="Bills G.F."/>
            <person name="Dong Y."/>
            <person name="Huang W."/>
            <person name="Nel W.J."/>
            <person name="Swalarsk-Parry B.S."/>
            <person name="Vaghefi N."/>
            <person name="Wilken P.M."/>
            <person name="An Z."/>
            <person name="de Beer Z.W."/>
            <person name="De Vos L."/>
            <person name="Chen L."/>
            <person name="Duong T.A."/>
            <person name="Gao Y."/>
            <person name="Hammerbacher A."/>
            <person name="Kikkert J.R."/>
            <person name="Li Y."/>
            <person name="Li H."/>
            <person name="Li K."/>
            <person name="Li Q."/>
            <person name="Liu X."/>
            <person name="Ma X."/>
            <person name="Naidoo K."/>
            <person name="Pethybridge S.J."/>
            <person name="Sun J."/>
            <person name="Steenkamp E.T."/>
            <person name="van der Nest M.A."/>
            <person name="van Wyk S."/>
            <person name="Wingfield M.J."/>
            <person name="Xiong C."/>
            <person name="Yue Q."/>
            <person name="Zhang X."/>
        </authorList>
    </citation>
    <scope>NUCLEOTIDE SEQUENCE [LARGE SCALE GENOMIC DNA]</scope>
    <source>
        <strain evidence="1 2">BP5796</strain>
    </source>
</reference>
<dbReference type="AlphaFoldDB" id="A0A3D8QYX0"/>
<dbReference type="EMBL" id="PDLN01000014">
    <property type="protein sequence ID" value="RDW67002.1"/>
    <property type="molecule type" value="Genomic_DNA"/>
</dbReference>
<dbReference type="Gene3D" id="1.25.40.20">
    <property type="entry name" value="Ankyrin repeat-containing domain"/>
    <property type="match status" value="1"/>
</dbReference>
<dbReference type="Proteomes" id="UP000256328">
    <property type="component" value="Unassembled WGS sequence"/>
</dbReference>
<proteinExistence type="predicted"/>
<name>A0A3D8QYX0_9HELO</name>
<sequence length="216" mass="23926">MVRMLLDSGAQIQARTTSKQTAIYRATWVGHTRTLLLLLEKPFQLFKAENRGIGSFQSSEVTGEATQPALDLESVALIAGKLEHETLAFVLNEIGEYVPITEELAKAAAGNNRYGKETMMILFEKYGERVPITEEVVKAAATNTGSGKQVMTILFEQRGTSVPVTEDVFKAASMNMCHGKEVMAFIFEQQSSTDTPVSEKDKWVDVITPVMCEWQL</sequence>